<accession>A0A0C2RW83</accession>
<reference evidence="1 2" key="1">
    <citation type="submission" date="2015-01" db="EMBL/GenBank/DDBJ databases">
        <title>Jeotgalibacillus campisalis genome sequencing.</title>
        <authorList>
            <person name="Goh K.M."/>
            <person name="Chan K.-G."/>
            <person name="Yaakop A.S."/>
            <person name="Ee R."/>
            <person name="Gan H.M."/>
            <person name="Chan C.S."/>
        </authorList>
    </citation>
    <scope>NUCLEOTIDE SEQUENCE [LARGE SCALE GENOMIC DNA]</scope>
    <source>
        <strain evidence="1 2">SF-57</strain>
    </source>
</reference>
<name>A0A0C2RW83_9BACL</name>
<evidence type="ECO:0000313" key="1">
    <source>
        <dbReference type="EMBL" id="KIL45994.1"/>
    </source>
</evidence>
<organism evidence="1 2">
    <name type="scientific">Jeotgalibacillus campisalis</name>
    <dbReference type="NCBI Taxonomy" id="220754"/>
    <lineage>
        <taxon>Bacteria</taxon>
        <taxon>Bacillati</taxon>
        <taxon>Bacillota</taxon>
        <taxon>Bacilli</taxon>
        <taxon>Bacillales</taxon>
        <taxon>Caryophanaceae</taxon>
        <taxon>Jeotgalibacillus</taxon>
    </lineage>
</organism>
<dbReference type="AlphaFoldDB" id="A0A0C2RW83"/>
<dbReference type="EMBL" id="JXRR01000017">
    <property type="protein sequence ID" value="KIL45994.1"/>
    <property type="molecule type" value="Genomic_DNA"/>
</dbReference>
<dbReference type="Proteomes" id="UP000031972">
    <property type="component" value="Unassembled WGS sequence"/>
</dbReference>
<dbReference type="OrthoDB" id="2454584at2"/>
<comment type="caution">
    <text evidence="1">The sequence shown here is derived from an EMBL/GenBank/DDBJ whole genome shotgun (WGS) entry which is preliminary data.</text>
</comment>
<keyword evidence="2" id="KW-1185">Reference proteome</keyword>
<evidence type="ECO:0008006" key="3">
    <source>
        <dbReference type="Google" id="ProtNLM"/>
    </source>
</evidence>
<evidence type="ECO:0000313" key="2">
    <source>
        <dbReference type="Proteomes" id="UP000031972"/>
    </source>
</evidence>
<dbReference type="RefSeq" id="WP_041059319.1">
    <property type="nucleotide sequence ID" value="NZ_JXRR01000017.1"/>
</dbReference>
<proteinExistence type="predicted"/>
<gene>
    <name evidence="1" type="ORF">KR50_26690</name>
</gene>
<sequence length="122" mass="13800">MQIAALIVAGIVILLLVLSFFIKDRSKSNEQEIEDLSMSLYQEISQLKKRIKVLEEELMVDTKFVPSKKSPSAPKTVQKKPINEIIVNQVLSLHKQGVSTDQIVTLSSLPREEVQTIIQTRK</sequence>
<dbReference type="PATRIC" id="fig|220754.4.peg.2685"/>
<protein>
    <recommendedName>
        <fullName evidence="3">Resolvase HTH domain-containing protein</fullName>
    </recommendedName>
</protein>